<evidence type="ECO:0000256" key="2">
    <source>
        <dbReference type="ARBA" id="ARBA00022737"/>
    </source>
</evidence>
<keyword evidence="2" id="KW-0677">Repeat</keyword>
<evidence type="ECO:0000256" key="4">
    <source>
        <dbReference type="SAM" id="MobiDB-lite"/>
    </source>
</evidence>
<feature type="compositionally biased region" description="Basic residues" evidence="4">
    <location>
        <begin position="421"/>
        <end position="430"/>
    </location>
</feature>
<dbReference type="CDD" id="cd00200">
    <property type="entry name" value="WD40"/>
    <property type="match status" value="1"/>
</dbReference>
<feature type="repeat" description="WD" evidence="3">
    <location>
        <begin position="72"/>
        <end position="106"/>
    </location>
</feature>
<proteinExistence type="predicted"/>
<evidence type="ECO:0000256" key="3">
    <source>
        <dbReference type="PROSITE-ProRule" id="PRU00221"/>
    </source>
</evidence>
<evidence type="ECO:0000313" key="6">
    <source>
        <dbReference type="Proteomes" id="UP000714275"/>
    </source>
</evidence>
<dbReference type="SUPFAM" id="SSF50978">
    <property type="entry name" value="WD40 repeat-like"/>
    <property type="match status" value="1"/>
</dbReference>
<feature type="region of interest" description="Disordered" evidence="4">
    <location>
        <begin position="1"/>
        <end position="28"/>
    </location>
</feature>
<comment type="caution">
    <text evidence="5">The sequence shown here is derived from an EMBL/GenBank/DDBJ whole genome shotgun (WGS) entry which is preliminary data.</text>
</comment>
<feature type="region of interest" description="Disordered" evidence="4">
    <location>
        <begin position="406"/>
        <end position="510"/>
    </location>
</feature>
<dbReference type="Proteomes" id="UP000714275">
    <property type="component" value="Unassembled WGS sequence"/>
</dbReference>
<dbReference type="Gene3D" id="2.130.10.10">
    <property type="entry name" value="YVTN repeat-like/Quinoprotein amine dehydrogenase"/>
    <property type="match status" value="2"/>
</dbReference>
<feature type="compositionally biased region" description="Low complexity" evidence="4">
    <location>
        <begin position="573"/>
        <end position="590"/>
    </location>
</feature>
<evidence type="ECO:0000256" key="1">
    <source>
        <dbReference type="ARBA" id="ARBA00022574"/>
    </source>
</evidence>
<name>A0A9P7D6A3_9AGAM</name>
<dbReference type="PROSITE" id="PS50294">
    <property type="entry name" value="WD_REPEATS_REGION"/>
    <property type="match status" value="3"/>
</dbReference>
<dbReference type="InterPro" id="IPR036322">
    <property type="entry name" value="WD40_repeat_dom_sf"/>
</dbReference>
<sequence length="659" mass="71463">MISESSAKPTLEEASAPAQAKRPTPKHEFKGHEKALRAFVFLHDDIHIVSGSEDSTMRKWNCDTGLVVGDPWKGEGEMIYALALSPDGKVIACGRADGSVQRWNIDGKIDIIEGVWTGHGDRVRSLSWSPNGSHIASGSDDGTILIQGADSGKVEVGPMKMKQSWVLALAYSPSGDKIASGGYNETICISNTKTGELVVGPIKGLGLPVTSLVWSSDSTKLYSASDQFARVFDSTSGALLHRFEHTKLLYSVALSLKHNVLACVGYAGVAQLWDIESHQPLSLPFHQNRDTLYSVSFSRDESHLAYSGKDGKLTLWTVKDIAPQLPAPTLLQQGNRQSIVQEEAQSNSSSSSCLNADATGSDDFVKEAQEGPYHNFFQSSPQSLPSPSPSSRLPNLFSAHRFWKGISRRCPPPDQSVPRDRSKRKFFIRRVHPDSPLEPATMKPNRLVPEGKAREGEGKQGANADDHASANDPHAARKNRGKNRGEPPTDAQSLSSNDPTPPTDLDDKDNRNFWKRMMHTRGKDSSNTKTPAAIKHPEVVEVYAVRGFQRYVAFTRKKKSLPFNPPLAVPHTSGSSAASPSSQVGSAQPSTSSQPVSIQAGPSSHVVGAQVTGGPSTHASPSHFVTSYYTNHDSDSSSSIEGSCNRFLDKICFPRGHYH</sequence>
<feature type="region of interest" description="Disordered" evidence="4">
    <location>
        <begin position="337"/>
        <end position="359"/>
    </location>
</feature>
<organism evidence="5 6">
    <name type="scientific">Suillus placidus</name>
    <dbReference type="NCBI Taxonomy" id="48579"/>
    <lineage>
        <taxon>Eukaryota</taxon>
        <taxon>Fungi</taxon>
        <taxon>Dikarya</taxon>
        <taxon>Basidiomycota</taxon>
        <taxon>Agaricomycotina</taxon>
        <taxon>Agaricomycetes</taxon>
        <taxon>Agaricomycetidae</taxon>
        <taxon>Boletales</taxon>
        <taxon>Suillineae</taxon>
        <taxon>Suillaceae</taxon>
        <taxon>Suillus</taxon>
    </lineage>
</organism>
<gene>
    <name evidence="5" type="ORF">EV702DRAFT_1276478</name>
</gene>
<dbReference type="PANTHER" id="PTHR19848">
    <property type="entry name" value="WD40 REPEAT PROTEIN"/>
    <property type="match status" value="1"/>
</dbReference>
<keyword evidence="6" id="KW-1185">Reference proteome</keyword>
<dbReference type="Pfam" id="PF00400">
    <property type="entry name" value="WD40"/>
    <property type="match status" value="6"/>
</dbReference>
<keyword evidence="1 3" id="KW-0853">WD repeat</keyword>
<feature type="compositionally biased region" description="Basic and acidic residues" evidence="4">
    <location>
        <begin position="449"/>
        <end position="469"/>
    </location>
</feature>
<feature type="repeat" description="WD" evidence="3">
    <location>
        <begin position="29"/>
        <end position="61"/>
    </location>
</feature>
<dbReference type="EMBL" id="JABBWD010000008">
    <property type="protein sequence ID" value="KAG1780663.1"/>
    <property type="molecule type" value="Genomic_DNA"/>
</dbReference>
<dbReference type="InterPro" id="IPR015943">
    <property type="entry name" value="WD40/YVTN_repeat-like_dom_sf"/>
</dbReference>
<reference evidence="5" key="1">
    <citation type="journal article" date="2020" name="New Phytol.">
        <title>Comparative genomics reveals dynamic genome evolution in host specialist ectomycorrhizal fungi.</title>
        <authorList>
            <person name="Lofgren L.A."/>
            <person name="Nguyen N.H."/>
            <person name="Vilgalys R."/>
            <person name="Ruytinx J."/>
            <person name="Liao H.L."/>
            <person name="Branco S."/>
            <person name="Kuo A."/>
            <person name="LaButti K."/>
            <person name="Lipzen A."/>
            <person name="Andreopoulos W."/>
            <person name="Pangilinan J."/>
            <person name="Riley R."/>
            <person name="Hundley H."/>
            <person name="Na H."/>
            <person name="Barry K."/>
            <person name="Grigoriev I.V."/>
            <person name="Stajich J.E."/>
            <person name="Kennedy P.G."/>
        </authorList>
    </citation>
    <scope>NUCLEOTIDE SEQUENCE</scope>
    <source>
        <strain evidence="5">DOB743</strain>
    </source>
</reference>
<dbReference type="PROSITE" id="PS50082">
    <property type="entry name" value="WD_REPEATS_2"/>
    <property type="match status" value="4"/>
</dbReference>
<protein>
    <submittedName>
        <fullName evidence="5">WD40-repeat-containing domain protein</fullName>
    </submittedName>
</protein>
<dbReference type="InterPro" id="IPR001680">
    <property type="entry name" value="WD40_rpt"/>
</dbReference>
<dbReference type="OrthoDB" id="10251741at2759"/>
<feature type="compositionally biased region" description="Polar residues" evidence="4">
    <location>
        <begin position="591"/>
        <end position="602"/>
    </location>
</feature>
<feature type="repeat" description="WD" evidence="3">
    <location>
        <begin position="116"/>
        <end position="146"/>
    </location>
</feature>
<evidence type="ECO:0000313" key="5">
    <source>
        <dbReference type="EMBL" id="KAG1780663.1"/>
    </source>
</evidence>
<dbReference type="AlphaFoldDB" id="A0A9P7D6A3"/>
<accession>A0A9P7D6A3</accession>
<feature type="repeat" description="WD" evidence="3">
    <location>
        <begin position="285"/>
        <end position="319"/>
    </location>
</feature>
<dbReference type="PANTHER" id="PTHR19848:SF8">
    <property type="entry name" value="F-BOX AND WD REPEAT DOMAIN CONTAINING 7"/>
    <property type="match status" value="1"/>
</dbReference>
<dbReference type="SMART" id="SM00320">
    <property type="entry name" value="WD40"/>
    <property type="match status" value="7"/>
</dbReference>
<feature type="region of interest" description="Disordered" evidence="4">
    <location>
        <begin position="561"/>
        <end position="619"/>
    </location>
</feature>